<comment type="caution">
    <text evidence="3">The sequence shown here is derived from an EMBL/GenBank/DDBJ whole genome shotgun (WGS) entry which is preliminary data.</text>
</comment>
<evidence type="ECO:0000256" key="2">
    <source>
        <dbReference type="SAM" id="SignalP"/>
    </source>
</evidence>
<evidence type="ECO:0000256" key="1">
    <source>
        <dbReference type="SAM" id="MobiDB-lite"/>
    </source>
</evidence>
<evidence type="ECO:0000313" key="3">
    <source>
        <dbReference type="EMBL" id="MCR2804890.1"/>
    </source>
</evidence>
<feature type="chain" id="PRO_5040965282" evidence="2">
    <location>
        <begin position="25"/>
        <end position="252"/>
    </location>
</feature>
<dbReference type="EMBL" id="JANIPJ010000009">
    <property type="protein sequence ID" value="MCR2804890.1"/>
    <property type="molecule type" value="Genomic_DNA"/>
</dbReference>
<organism evidence="3 4">
    <name type="scientific">Paenibacillus soyae</name>
    <dbReference type="NCBI Taxonomy" id="2969249"/>
    <lineage>
        <taxon>Bacteria</taxon>
        <taxon>Bacillati</taxon>
        <taxon>Bacillota</taxon>
        <taxon>Bacilli</taxon>
        <taxon>Bacillales</taxon>
        <taxon>Paenibacillaceae</taxon>
        <taxon>Paenibacillus</taxon>
    </lineage>
</organism>
<dbReference type="PROSITE" id="PS51257">
    <property type="entry name" value="PROKAR_LIPOPROTEIN"/>
    <property type="match status" value="1"/>
</dbReference>
<name>A0A9X2S993_9BACL</name>
<sequence>MRRFYYRISSVITCLILIAGCAEASPKYSPEEWLSLSYAGLAAMDQYSFAGSMRLGMDEGVLLKPRMFEGKVVNHHQLTIQSNQQDPLYWNPVQVLEALNESHETVELLPPQEPGAYSAEVVTIRVKEKEEESKKRWGSALSEELEHVANDPALAGSERNAVKRKELLERADAELRDMLSTLQVETEYDIVIDKRQMLPLKMEERTTFTYERDKRTRKENRHTTVRFEAFDGTSTLPGEVHGAANRDTMKKR</sequence>
<keyword evidence="2" id="KW-0732">Signal</keyword>
<feature type="region of interest" description="Disordered" evidence="1">
    <location>
        <begin position="232"/>
        <end position="252"/>
    </location>
</feature>
<feature type="signal peptide" evidence="2">
    <location>
        <begin position="1"/>
        <end position="24"/>
    </location>
</feature>
<protein>
    <submittedName>
        <fullName evidence="3">Uncharacterized protein</fullName>
    </submittedName>
</protein>
<gene>
    <name evidence="3" type="ORF">NQZ67_13475</name>
</gene>
<accession>A0A9X2S993</accession>
<keyword evidence="4" id="KW-1185">Reference proteome</keyword>
<dbReference type="RefSeq" id="WP_257446406.1">
    <property type="nucleotide sequence ID" value="NZ_JANIPJ010000009.1"/>
</dbReference>
<proteinExistence type="predicted"/>
<reference evidence="3" key="1">
    <citation type="submission" date="2022-08" db="EMBL/GenBank/DDBJ databases">
        <title>The genomic sequence of strain Paenibacillus sp. SCIV0701.</title>
        <authorList>
            <person name="Zhao H."/>
        </authorList>
    </citation>
    <scope>NUCLEOTIDE SEQUENCE</scope>
    <source>
        <strain evidence="3">SCIV0701</strain>
    </source>
</reference>
<evidence type="ECO:0000313" key="4">
    <source>
        <dbReference type="Proteomes" id="UP001141950"/>
    </source>
</evidence>
<dbReference type="AlphaFoldDB" id="A0A9X2S993"/>
<dbReference type="Proteomes" id="UP001141950">
    <property type="component" value="Unassembled WGS sequence"/>
</dbReference>